<dbReference type="Proteomes" id="UP001165422">
    <property type="component" value="Unassembled WGS sequence"/>
</dbReference>
<accession>A0ABS8N761</accession>
<protein>
    <recommendedName>
        <fullName evidence="1">Group II intron maturase-specific domain-containing protein</fullName>
    </recommendedName>
</protein>
<dbReference type="InterPro" id="IPR013597">
    <property type="entry name" value="Mat_intron_G2"/>
</dbReference>
<reference evidence="2" key="1">
    <citation type="submission" date="2021-11" db="EMBL/GenBank/DDBJ databases">
        <authorList>
            <person name="Qingchun L."/>
            <person name="Dong Z."/>
            <person name="Zongwei Q."/>
            <person name="Jia Z."/>
            <person name="Duotao L."/>
        </authorList>
    </citation>
    <scope>NUCLEOTIDE SEQUENCE</scope>
    <source>
        <strain evidence="2">WLY-B-L2</strain>
    </source>
</reference>
<feature type="domain" description="Group II intron maturase-specific" evidence="1">
    <location>
        <begin position="2"/>
        <end position="24"/>
    </location>
</feature>
<evidence type="ECO:0000313" key="2">
    <source>
        <dbReference type="EMBL" id="MCC9295617.1"/>
    </source>
</evidence>
<name>A0ABS8N761_9CLOT</name>
<proteinExistence type="predicted"/>
<organism evidence="2 3">
    <name type="scientific">Clostridium aromativorans</name>
    <dbReference type="NCBI Taxonomy" id="2836848"/>
    <lineage>
        <taxon>Bacteria</taxon>
        <taxon>Bacillati</taxon>
        <taxon>Bacillota</taxon>
        <taxon>Clostridia</taxon>
        <taxon>Eubacteriales</taxon>
        <taxon>Clostridiaceae</taxon>
        <taxon>Clostridium</taxon>
    </lineage>
</organism>
<dbReference type="Pfam" id="PF08388">
    <property type="entry name" value="GIIM"/>
    <property type="match status" value="1"/>
</dbReference>
<dbReference type="EMBL" id="JAJJPB010000016">
    <property type="protein sequence ID" value="MCC9295617.1"/>
    <property type="molecule type" value="Genomic_DNA"/>
</dbReference>
<keyword evidence="3" id="KW-1185">Reference proteome</keyword>
<evidence type="ECO:0000313" key="3">
    <source>
        <dbReference type="Proteomes" id="UP001165422"/>
    </source>
</evidence>
<evidence type="ECO:0000259" key="1">
    <source>
        <dbReference type="Pfam" id="PF08388"/>
    </source>
</evidence>
<gene>
    <name evidence="2" type="ORF">LN736_12185</name>
</gene>
<comment type="caution">
    <text evidence="2">The sequence shown here is derived from an EMBL/GenBank/DDBJ whole genome shotgun (WGS) entry which is preliminary data.</text>
</comment>
<sequence>MINPTIRGWFNYFTKYNPSAVKYTILC</sequence>